<feature type="transmembrane region" description="Helical" evidence="1">
    <location>
        <begin position="80"/>
        <end position="101"/>
    </location>
</feature>
<evidence type="ECO:0000313" key="3">
    <source>
        <dbReference type="Proteomes" id="UP000199028"/>
    </source>
</evidence>
<dbReference type="RefSeq" id="WP_090072789.1">
    <property type="nucleotide sequence ID" value="NZ_FOFT01000020.1"/>
</dbReference>
<dbReference type="Proteomes" id="UP000199028">
    <property type="component" value="Unassembled WGS sequence"/>
</dbReference>
<gene>
    <name evidence="2" type="ORF">SAMN05216195_12029</name>
</gene>
<feature type="transmembrane region" description="Helical" evidence="1">
    <location>
        <begin position="6"/>
        <end position="27"/>
    </location>
</feature>
<name>A0A1H9XW40_9PSEU</name>
<keyword evidence="1" id="KW-0812">Transmembrane</keyword>
<sequence>MVVIVQLVYLVLTTLWLGSMVYSLVVVQPRVARFFRDDERREEFLVVLANGNRWPVVALVVGLLLSGGGVAIAGSGAVSVGFTLAVGLDLVAAGIFADVSWRHWPARIFALPEEIPGFRRRLTVRAATMTVLIGVSYVVALTVSLR</sequence>
<feature type="transmembrane region" description="Helical" evidence="1">
    <location>
        <begin position="54"/>
        <end position="74"/>
    </location>
</feature>
<evidence type="ECO:0008006" key="4">
    <source>
        <dbReference type="Google" id="ProtNLM"/>
    </source>
</evidence>
<feature type="transmembrane region" description="Helical" evidence="1">
    <location>
        <begin position="122"/>
        <end position="145"/>
    </location>
</feature>
<dbReference type="OrthoDB" id="5517465at2"/>
<proteinExistence type="predicted"/>
<evidence type="ECO:0000256" key="1">
    <source>
        <dbReference type="SAM" id="Phobius"/>
    </source>
</evidence>
<accession>A0A1H9XW40</accession>
<evidence type="ECO:0000313" key="2">
    <source>
        <dbReference type="EMBL" id="SES50398.1"/>
    </source>
</evidence>
<keyword evidence="3" id="KW-1185">Reference proteome</keyword>
<dbReference type="EMBL" id="FOFT01000020">
    <property type="protein sequence ID" value="SES50398.1"/>
    <property type="molecule type" value="Genomic_DNA"/>
</dbReference>
<protein>
    <recommendedName>
        <fullName evidence="4">DUF1772 domain-containing protein</fullName>
    </recommendedName>
</protein>
<dbReference type="AlphaFoldDB" id="A0A1H9XW40"/>
<keyword evidence="1" id="KW-1133">Transmembrane helix</keyword>
<organism evidence="2 3">
    <name type="scientific">Lentzea flaviverrucosa</name>
    <dbReference type="NCBI Taxonomy" id="200379"/>
    <lineage>
        <taxon>Bacteria</taxon>
        <taxon>Bacillati</taxon>
        <taxon>Actinomycetota</taxon>
        <taxon>Actinomycetes</taxon>
        <taxon>Pseudonocardiales</taxon>
        <taxon>Pseudonocardiaceae</taxon>
        <taxon>Lentzea</taxon>
    </lineage>
</organism>
<reference evidence="3" key="1">
    <citation type="submission" date="2016-10" db="EMBL/GenBank/DDBJ databases">
        <authorList>
            <person name="Varghese N."/>
            <person name="Submissions S."/>
        </authorList>
    </citation>
    <scope>NUCLEOTIDE SEQUENCE [LARGE SCALE GENOMIC DNA]</scope>
    <source>
        <strain evidence="3">CGMCC 4.578</strain>
    </source>
</reference>
<keyword evidence="1" id="KW-0472">Membrane</keyword>